<name>A4ILU3_GEOTN</name>
<keyword evidence="1" id="KW-0812">Transmembrane</keyword>
<dbReference type="AlphaFoldDB" id="A4ILU3"/>
<protein>
    <submittedName>
        <fullName evidence="2">Uncharacterized protein</fullName>
    </submittedName>
</protein>
<feature type="transmembrane region" description="Helical" evidence="1">
    <location>
        <begin position="63"/>
        <end position="82"/>
    </location>
</feature>
<dbReference type="Proteomes" id="UP000001578">
    <property type="component" value="Chromosome"/>
</dbReference>
<gene>
    <name evidence="2" type="ordered locus">GTNG_0919</name>
</gene>
<evidence type="ECO:0000313" key="3">
    <source>
        <dbReference type="Proteomes" id="UP000001578"/>
    </source>
</evidence>
<accession>A4ILU3</accession>
<organism evidence="2 3">
    <name type="scientific">Geobacillus thermodenitrificans (strain NG80-2)</name>
    <dbReference type="NCBI Taxonomy" id="420246"/>
    <lineage>
        <taxon>Bacteria</taxon>
        <taxon>Bacillati</taxon>
        <taxon>Bacillota</taxon>
        <taxon>Bacilli</taxon>
        <taxon>Bacillales</taxon>
        <taxon>Anoxybacillaceae</taxon>
        <taxon>Geobacillus</taxon>
    </lineage>
</organism>
<keyword evidence="1" id="KW-1133">Transmembrane helix</keyword>
<sequence>MFFIAKSKKQMADVPMICTILVEFGIFHFAKVGKEAVGKEGLSLQRLGDQFFSEQIFPLLKQLFFQLFHIFHHSLLFIVLILQRK</sequence>
<dbReference type="EMBL" id="CP000557">
    <property type="protein sequence ID" value="ABO66297.1"/>
    <property type="molecule type" value="Genomic_DNA"/>
</dbReference>
<dbReference type="KEGG" id="gtn:GTNG_0919"/>
<evidence type="ECO:0000313" key="2">
    <source>
        <dbReference type="EMBL" id="ABO66297.1"/>
    </source>
</evidence>
<proteinExistence type="predicted"/>
<evidence type="ECO:0000256" key="1">
    <source>
        <dbReference type="SAM" id="Phobius"/>
    </source>
</evidence>
<dbReference type="HOGENOM" id="CLU_2508022_0_0_9"/>
<reference evidence="2 3" key="1">
    <citation type="journal article" date="2007" name="Proc. Natl. Acad. Sci. U.S.A.">
        <title>Genome and proteome of long-chain alkane degrading Geobacillus thermodenitrificans NG80-2 isolated from a deep-subsurface oil reservoir.</title>
        <authorList>
            <person name="Feng L."/>
            <person name="Wang W."/>
            <person name="Cheng J."/>
            <person name="Ren Y."/>
            <person name="Zhao G."/>
            <person name="Gao C."/>
            <person name="Tang Y."/>
            <person name="Liu X."/>
            <person name="Han W."/>
            <person name="Peng X."/>
            <person name="Liu R."/>
            <person name="Wang L."/>
        </authorList>
    </citation>
    <scope>NUCLEOTIDE SEQUENCE [LARGE SCALE GENOMIC DNA]</scope>
    <source>
        <strain evidence="2 3">NG80-2</strain>
    </source>
</reference>
<keyword evidence="1" id="KW-0472">Membrane</keyword>